<accession>A0A9W9PI81</accession>
<dbReference type="SUPFAM" id="SSF103473">
    <property type="entry name" value="MFS general substrate transporter"/>
    <property type="match status" value="1"/>
</dbReference>
<dbReference type="FunFam" id="1.20.1250.20:FF:000196">
    <property type="entry name" value="MFS toxin efflux pump (AflT)"/>
    <property type="match status" value="1"/>
</dbReference>
<evidence type="ECO:0000256" key="1">
    <source>
        <dbReference type="ARBA" id="ARBA00004141"/>
    </source>
</evidence>
<gene>
    <name evidence="10" type="ORF">N7468_001116</name>
</gene>
<dbReference type="GO" id="GO:0022857">
    <property type="term" value="F:transmembrane transporter activity"/>
    <property type="evidence" value="ECO:0007669"/>
    <property type="project" value="InterPro"/>
</dbReference>
<evidence type="ECO:0000256" key="5">
    <source>
        <dbReference type="ARBA" id="ARBA00023136"/>
    </source>
</evidence>
<reference evidence="10" key="1">
    <citation type="submission" date="2022-11" db="EMBL/GenBank/DDBJ databases">
        <authorList>
            <person name="Petersen C."/>
        </authorList>
    </citation>
    <scope>NUCLEOTIDE SEQUENCE</scope>
    <source>
        <strain evidence="10">IBT 19713</strain>
    </source>
</reference>
<proteinExistence type="inferred from homology"/>
<evidence type="ECO:0000259" key="9">
    <source>
        <dbReference type="PROSITE" id="PS50850"/>
    </source>
</evidence>
<dbReference type="Proteomes" id="UP001150941">
    <property type="component" value="Unassembled WGS sequence"/>
</dbReference>
<feature type="transmembrane region" description="Helical" evidence="8">
    <location>
        <begin position="317"/>
        <end position="338"/>
    </location>
</feature>
<dbReference type="InterPro" id="IPR020846">
    <property type="entry name" value="MFS_dom"/>
</dbReference>
<organism evidence="10 11">
    <name type="scientific">Penicillium chermesinum</name>
    <dbReference type="NCBI Taxonomy" id="63820"/>
    <lineage>
        <taxon>Eukaryota</taxon>
        <taxon>Fungi</taxon>
        <taxon>Dikarya</taxon>
        <taxon>Ascomycota</taxon>
        <taxon>Pezizomycotina</taxon>
        <taxon>Eurotiomycetes</taxon>
        <taxon>Eurotiomycetidae</taxon>
        <taxon>Eurotiales</taxon>
        <taxon>Aspergillaceae</taxon>
        <taxon>Penicillium</taxon>
    </lineage>
</organism>
<dbReference type="EMBL" id="JAPQKS010000002">
    <property type="protein sequence ID" value="KAJ5246133.1"/>
    <property type="molecule type" value="Genomic_DNA"/>
</dbReference>
<keyword evidence="11" id="KW-1185">Reference proteome</keyword>
<dbReference type="InterPro" id="IPR011701">
    <property type="entry name" value="MFS"/>
</dbReference>
<sequence length="555" mass="59459">MGDKRALPEATPAPVPDPEDMQAQPIPKEVDIDSTPRQSQESTRGKELEVTPSKEPQREYLTGFRLVSVLAAVTLVSFLVLLDTSIVVTAIPVITTQFHSLPDLGWYGSSYQIASACLQPLAGRIYYNFSTKWTFLTFFFVFELGSLLCGIANSSKMLIVARAVAGMGSAGLMNGSLTIIGTAVPRHKSPKLMGIMMGCCQLGVVCGPLLGGAFTEYTTWRWCFYINLPIGCLVAAMITFVHIPDQAEKPSISMVIDTVLHKLDLIGFALFAPAAIQLLLALEYGQTAGTFGVFLLWEWRQGDLAMIPLRMVAKRTVWSSCLVMMCLFAVMLGSSYYLPVYFQAVKNDSPLISGVSLLPSILSQLSLAVISGNLISRLGYYLPWALFGACLSAIGNGLFSTFTPHTAIGTWIGYQILAGAGRGAAFQVPLVAVQNTVAPRDISLGMSLLMFLQTLSGAIFLTLGDVIFDAGLKSTIPKDAPNVDPAVVIGAGATGIRSVVSGKDLAGVLVAYSKSVGYVFYMTAAMSVVMALCSLGMGWVDIRPKPKPAPEQAEV</sequence>
<feature type="transmembrane region" description="Helical" evidence="8">
    <location>
        <begin position="411"/>
        <end position="432"/>
    </location>
</feature>
<evidence type="ECO:0000313" key="11">
    <source>
        <dbReference type="Proteomes" id="UP001150941"/>
    </source>
</evidence>
<dbReference type="OrthoDB" id="10021397at2759"/>
<dbReference type="Pfam" id="PF07690">
    <property type="entry name" value="MFS_1"/>
    <property type="match status" value="1"/>
</dbReference>
<dbReference type="PRINTS" id="PR01036">
    <property type="entry name" value="TCRTETB"/>
</dbReference>
<feature type="transmembrane region" description="Helical" evidence="8">
    <location>
        <begin position="66"/>
        <end position="94"/>
    </location>
</feature>
<feature type="transmembrane region" description="Helical" evidence="8">
    <location>
        <begin position="263"/>
        <end position="296"/>
    </location>
</feature>
<keyword evidence="4 8" id="KW-1133">Transmembrane helix</keyword>
<comment type="subcellular location">
    <subcellularLocation>
        <location evidence="1">Membrane</location>
        <topology evidence="1">Multi-pass membrane protein</topology>
    </subcellularLocation>
</comment>
<dbReference type="GeneID" id="83197716"/>
<comment type="similarity">
    <text evidence="2">Belongs to the major facilitator superfamily. TCR/Tet family.</text>
</comment>
<dbReference type="PANTHER" id="PTHR23501:SF193">
    <property type="entry name" value="MULTIDRUG TRANSPORTER, PUTATIVE (AFU_ORTHOLOGUE AFUA_8G00940)-RELATED"/>
    <property type="match status" value="1"/>
</dbReference>
<evidence type="ECO:0000256" key="6">
    <source>
        <dbReference type="ARBA" id="ARBA00023180"/>
    </source>
</evidence>
<name>A0A9W9PI81_9EURO</name>
<keyword evidence="5 8" id="KW-0472">Membrane</keyword>
<evidence type="ECO:0000256" key="7">
    <source>
        <dbReference type="SAM" id="MobiDB-lite"/>
    </source>
</evidence>
<feature type="domain" description="Major facilitator superfamily (MFS) profile" evidence="9">
    <location>
        <begin position="69"/>
        <end position="542"/>
    </location>
</feature>
<feature type="transmembrane region" description="Helical" evidence="8">
    <location>
        <begin position="222"/>
        <end position="243"/>
    </location>
</feature>
<feature type="transmembrane region" description="Helical" evidence="8">
    <location>
        <begin position="133"/>
        <end position="152"/>
    </location>
</feature>
<evidence type="ECO:0000313" key="10">
    <source>
        <dbReference type="EMBL" id="KAJ5246133.1"/>
    </source>
</evidence>
<feature type="region of interest" description="Disordered" evidence="7">
    <location>
        <begin position="1"/>
        <end position="54"/>
    </location>
</feature>
<feature type="transmembrane region" description="Helical" evidence="8">
    <location>
        <begin position="192"/>
        <end position="210"/>
    </location>
</feature>
<dbReference type="RefSeq" id="XP_058333554.1">
    <property type="nucleotide sequence ID" value="XM_058470413.1"/>
</dbReference>
<feature type="transmembrane region" description="Helical" evidence="8">
    <location>
        <begin position="518"/>
        <end position="540"/>
    </location>
</feature>
<keyword evidence="6" id="KW-0325">Glycoprotein</keyword>
<feature type="transmembrane region" description="Helical" evidence="8">
    <location>
        <begin position="444"/>
        <end position="468"/>
    </location>
</feature>
<reference evidence="10" key="2">
    <citation type="journal article" date="2023" name="IMA Fungus">
        <title>Comparative genomic study of the Penicillium genus elucidates a diverse pangenome and 15 lateral gene transfer events.</title>
        <authorList>
            <person name="Petersen C."/>
            <person name="Sorensen T."/>
            <person name="Nielsen M.R."/>
            <person name="Sondergaard T.E."/>
            <person name="Sorensen J.L."/>
            <person name="Fitzpatrick D.A."/>
            <person name="Frisvad J.C."/>
            <person name="Nielsen K.L."/>
        </authorList>
    </citation>
    <scope>NUCLEOTIDE SEQUENCE</scope>
    <source>
        <strain evidence="10">IBT 19713</strain>
    </source>
</reference>
<feature type="transmembrane region" description="Helical" evidence="8">
    <location>
        <begin position="159"/>
        <end position="180"/>
    </location>
</feature>
<dbReference type="CDD" id="cd17502">
    <property type="entry name" value="MFS_Azr1_MDR_like"/>
    <property type="match status" value="1"/>
</dbReference>
<evidence type="ECO:0000256" key="2">
    <source>
        <dbReference type="ARBA" id="ARBA00007520"/>
    </source>
</evidence>
<feature type="transmembrane region" description="Helical" evidence="8">
    <location>
        <begin position="378"/>
        <end position="399"/>
    </location>
</feature>
<dbReference type="PANTHER" id="PTHR23501">
    <property type="entry name" value="MAJOR FACILITATOR SUPERFAMILY"/>
    <property type="match status" value="1"/>
</dbReference>
<dbReference type="AlphaFoldDB" id="A0A9W9PI81"/>
<feature type="transmembrane region" description="Helical" evidence="8">
    <location>
        <begin position="350"/>
        <end position="371"/>
    </location>
</feature>
<evidence type="ECO:0000256" key="4">
    <source>
        <dbReference type="ARBA" id="ARBA00022989"/>
    </source>
</evidence>
<keyword evidence="3 8" id="KW-0812">Transmembrane</keyword>
<dbReference type="GO" id="GO:0005886">
    <property type="term" value="C:plasma membrane"/>
    <property type="evidence" value="ECO:0007669"/>
    <property type="project" value="TreeGrafter"/>
</dbReference>
<comment type="caution">
    <text evidence="10">The sequence shown here is derived from an EMBL/GenBank/DDBJ whole genome shotgun (WGS) entry which is preliminary data.</text>
</comment>
<dbReference type="InterPro" id="IPR036259">
    <property type="entry name" value="MFS_trans_sf"/>
</dbReference>
<evidence type="ECO:0000256" key="8">
    <source>
        <dbReference type="SAM" id="Phobius"/>
    </source>
</evidence>
<protein>
    <recommendedName>
        <fullName evidence="9">Major facilitator superfamily (MFS) profile domain-containing protein</fullName>
    </recommendedName>
</protein>
<dbReference type="PROSITE" id="PS50850">
    <property type="entry name" value="MFS"/>
    <property type="match status" value="1"/>
</dbReference>
<evidence type="ECO:0000256" key="3">
    <source>
        <dbReference type="ARBA" id="ARBA00022692"/>
    </source>
</evidence>
<dbReference type="Gene3D" id="1.20.1250.20">
    <property type="entry name" value="MFS general substrate transporter like domains"/>
    <property type="match status" value="1"/>
</dbReference>